<dbReference type="InterPro" id="IPR027417">
    <property type="entry name" value="P-loop_NTPase"/>
</dbReference>
<evidence type="ECO:0000256" key="1">
    <source>
        <dbReference type="ARBA" id="ARBA00022679"/>
    </source>
</evidence>
<evidence type="ECO:0000256" key="6">
    <source>
        <dbReference type="RuleBase" id="RU003331"/>
    </source>
</evidence>
<comment type="caution">
    <text evidence="7">The sequence shown here is derived from an EMBL/GenBank/DDBJ whole genome shotgun (WGS) entry which is preliminary data.</text>
</comment>
<feature type="non-terminal residue" evidence="7">
    <location>
        <position position="55"/>
    </location>
</feature>
<accession>A0A2A4MGI2</accession>
<evidence type="ECO:0000256" key="2">
    <source>
        <dbReference type="ARBA" id="ARBA00022727"/>
    </source>
</evidence>
<comment type="subunit">
    <text evidence="6">Monomer.</text>
</comment>
<keyword evidence="3 6" id="KW-0547">Nucleotide-binding</keyword>
<comment type="catalytic activity">
    <reaction evidence="6">
        <text>AMP + ATP = 2 ADP</text>
        <dbReference type="Rhea" id="RHEA:12973"/>
        <dbReference type="ChEBI" id="CHEBI:30616"/>
        <dbReference type="ChEBI" id="CHEBI:456215"/>
        <dbReference type="ChEBI" id="CHEBI:456216"/>
        <dbReference type="EC" id="2.7.4.3"/>
    </reaction>
</comment>
<gene>
    <name evidence="7" type="ORF">COC19_07215</name>
</gene>
<dbReference type="Gene3D" id="3.40.50.300">
    <property type="entry name" value="P-loop containing nucleotide triphosphate hydrolases"/>
    <property type="match status" value="1"/>
</dbReference>
<evidence type="ECO:0000313" key="7">
    <source>
        <dbReference type="EMBL" id="PCH59349.1"/>
    </source>
</evidence>
<keyword evidence="6" id="KW-0067">ATP-binding</keyword>
<dbReference type="EC" id="2.7.4.3" evidence="6"/>
<name>A0A2A4MGI2_9GAMM</name>
<dbReference type="GO" id="GO:0005737">
    <property type="term" value="C:cytoplasm"/>
    <property type="evidence" value="ECO:0007669"/>
    <property type="project" value="UniProtKB-SubCell"/>
</dbReference>
<dbReference type="PANTHER" id="PTHR23359">
    <property type="entry name" value="NUCLEOTIDE KINASE"/>
    <property type="match status" value="1"/>
</dbReference>
<dbReference type="Pfam" id="PF00406">
    <property type="entry name" value="ADK"/>
    <property type="match status" value="1"/>
</dbReference>
<dbReference type="EMBL" id="NVQR01000122">
    <property type="protein sequence ID" value="PCH59349.1"/>
    <property type="molecule type" value="Genomic_DNA"/>
</dbReference>
<dbReference type="Proteomes" id="UP000218172">
    <property type="component" value="Unassembled WGS sequence"/>
</dbReference>
<protein>
    <recommendedName>
        <fullName evidence="6">Adenylate kinase</fullName>
        <ecNumber evidence="6">2.7.4.3</ecNumber>
    </recommendedName>
</protein>
<comment type="similarity">
    <text evidence="5">Belongs to the adenylate kinase family.</text>
</comment>
<dbReference type="GO" id="GO:0004017">
    <property type="term" value="F:AMP kinase activity"/>
    <property type="evidence" value="ECO:0007669"/>
    <property type="project" value="UniProtKB-EC"/>
</dbReference>
<keyword evidence="4 5" id="KW-0418">Kinase</keyword>
<comment type="subcellular location">
    <subcellularLocation>
        <location evidence="6">Cytoplasm</location>
    </subcellularLocation>
</comment>
<organism evidence="7 8">
    <name type="scientific">SAR86 cluster bacterium</name>
    <dbReference type="NCBI Taxonomy" id="2030880"/>
    <lineage>
        <taxon>Bacteria</taxon>
        <taxon>Pseudomonadati</taxon>
        <taxon>Pseudomonadota</taxon>
        <taxon>Gammaproteobacteria</taxon>
        <taxon>SAR86 cluster</taxon>
    </lineage>
</organism>
<dbReference type="PRINTS" id="PR00094">
    <property type="entry name" value="ADENYLTKNASE"/>
</dbReference>
<proteinExistence type="inferred from homology"/>
<dbReference type="CDD" id="cd01428">
    <property type="entry name" value="ADK"/>
    <property type="match status" value="1"/>
</dbReference>
<evidence type="ECO:0000256" key="5">
    <source>
        <dbReference type="RuleBase" id="RU003330"/>
    </source>
</evidence>
<dbReference type="GO" id="GO:0005524">
    <property type="term" value="F:ATP binding"/>
    <property type="evidence" value="ECO:0007669"/>
    <property type="project" value="UniProtKB-KW"/>
</dbReference>
<evidence type="ECO:0000256" key="3">
    <source>
        <dbReference type="ARBA" id="ARBA00022741"/>
    </source>
</evidence>
<sequence length="55" mass="5725">MRVILLGAPGAGKGTQAQFITEKLGIPQISTGDMLRAAVKAKTELGLKVEKVMAS</sequence>
<evidence type="ECO:0000313" key="8">
    <source>
        <dbReference type="Proteomes" id="UP000218172"/>
    </source>
</evidence>
<dbReference type="AlphaFoldDB" id="A0A2A4MGI2"/>
<dbReference type="SUPFAM" id="SSF52540">
    <property type="entry name" value="P-loop containing nucleoside triphosphate hydrolases"/>
    <property type="match status" value="1"/>
</dbReference>
<evidence type="ECO:0000256" key="4">
    <source>
        <dbReference type="ARBA" id="ARBA00022777"/>
    </source>
</evidence>
<keyword evidence="2" id="KW-0545">Nucleotide biosynthesis</keyword>
<reference evidence="8" key="1">
    <citation type="submission" date="2017-08" db="EMBL/GenBank/DDBJ databases">
        <title>A dynamic microbial community with high functional redundancy inhabits the cold, oxic subseafloor aquifer.</title>
        <authorList>
            <person name="Tully B.J."/>
            <person name="Wheat C.G."/>
            <person name="Glazer B.T."/>
            <person name="Huber J.A."/>
        </authorList>
    </citation>
    <scope>NUCLEOTIDE SEQUENCE [LARGE SCALE GENOMIC DNA]</scope>
</reference>
<dbReference type="InterPro" id="IPR000850">
    <property type="entry name" value="Adenylat/UMP-CMP_kin"/>
</dbReference>
<keyword evidence="1 5" id="KW-0808">Transferase</keyword>